<reference evidence="2 3" key="1">
    <citation type="submission" date="2018-04" db="EMBL/GenBank/DDBJ databases">
        <title>The genome of golden apple snail Pomacea canaliculata provides insight into stress tolerance and invasive adaptation.</title>
        <authorList>
            <person name="Liu C."/>
            <person name="Liu B."/>
            <person name="Ren Y."/>
            <person name="Zhang Y."/>
            <person name="Wang H."/>
            <person name="Li S."/>
            <person name="Jiang F."/>
            <person name="Yin L."/>
            <person name="Zhang G."/>
            <person name="Qian W."/>
            <person name="Fan W."/>
        </authorList>
    </citation>
    <scope>NUCLEOTIDE SEQUENCE [LARGE SCALE GENOMIC DNA]</scope>
    <source>
        <strain evidence="2">SZHN2017</strain>
        <tissue evidence="2">Muscle</tissue>
    </source>
</reference>
<gene>
    <name evidence="2" type="ORF">C0Q70_19263</name>
</gene>
<organism evidence="2 3">
    <name type="scientific">Pomacea canaliculata</name>
    <name type="common">Golden apple snail</name>
    <dbReference type="NCBI Taxonomy" id="400727"/>
    <lineage>
        <taxon>Eukaryota</taxon>
        <taxon>Metazoa</taxon>
        <taxon>Spiralia</taxon>
        <taxon>Lophotrochozoa</taxon>
        <taxon>Mollusca</taxon>
        <taxon>Gastropoda</taxon>
        <taxon>Caenogastropoda</taxon>
        <taxon>Architaenioglossa</taxon>
        <taxon>Ampullarioidea</taxon>
        <taxon>Ampullariidae</taxon>
        <taxon>Pomacea</taxon>
    </lineage>
</organism>
<feature type="region of interest" description="Disordered" evidence="1">
    <location>
        <begin position="77"/>
        <end position="109"/>
    </location>
</feature>
<sequence>MQWRGLSSCDVVTKSGECMELDEDFNRPMARCMLTFSYTLQSSDVKHAFEAQLPVFSVKGGDCKEYVTRAIVVTSEPAVKSPPLPSLPPPSEVLSSPRKLNPSTSLESP</sequence>
<dbReference type="Proteomes" id="UP000245119">
    <property type="component" value="Linkage Group LG12"/>
</dbReference>
<evidence type="ECO:0000313" key="2">
    <source>
        <dbReference type="EMBL" id="PVD21097.1"/>
    </source>
</evidence>
<evidence type="ECO:0000256" key="1">
    <source>
        <dbReference type="SAM" id="MobiDB-lite"/>
    </source>
</evidence>
<protein>
    <submittedName>
        <fullName evidence="2">Uncharacterized protein</fullName>
    </submittedName>
</protein>
<feature type="compositionally biased region" description="Pro residues" evidence="1">
    <location>
        <begin position="80"/>
        <end position="91"/>
    </location>
</feature>
<keyword evidence="3" id="KW-1185">Reference proteome</keyword>
<comment type="caution">
    <text evidence="2">The sequence shown here is derived from an EMBL/GenBank/DDBJ whole genome shotgun (WGS) entry which is preliminary data.</text>
</comment>
<dbReference type="EMBL" id="PZQS01000012">
    <property type="protein sequence ID" value="PVD21097.1"/>
    <property type="molecule type" value="Genomic_DNA"/>
</dbReference>
<evidence type="ECO:0000313" key="3">
    <source>
        <dbReference type="Proteomes" id="UP000245119"/>
    </source>
</evidence>
<accession>A0A2T7NIU6</accession>
<dbReference type="AlphaFoldDB" id="A0A2T7NIU6"/>
<proteinExistence type="predicted"/>
<name>A0A2T7NIU6_POMCA</name>